<dbReference type="Gene3D" id="2.30.30.30">
    <property type="match status" value="2"/>
</dbReference>
<dbReference type="GO" id="GO:0006357">
    <property type="term" value="P:regulation of transcription by RNA polymerase II"/>
    <property type="evidence" value="ECO:0007669"/>
    <property type="project" value="InterPro"/>
</dbReference>
<dbReference type="InterPro" id="IPR039385">
    <property type="entry name" value="NGN_Euk"/>
</dbReference>
<keyword evidence="10" id="KW-1185">Reference proteome</keyword>
<dbReference type="GO" id="GO:0003729">
    <property type="term" value="F:mRNA binding"/>
    <property type="evidence" value="ECO:0007669"/>
    <property type="project" value="TreeGrafter"/>
</dbReference>
<dbReference type="OrthoDB" id="28901at2759"/>
<dbReference type="OMA" id="AIDTCKF"/>
<protein>
    <recommendedName>
        <fullName evidence="5">Chromatin elongation factor SPT5</fullName>
    </recommendedName>
    <alternativeName>
        <fullName evidence="6">Chromatin elongation factor spt5</fullName>
    </alternativeName>
</protein>
<comment type="function">
    <text evidence="4">The SPT4-SPT5 complex mediates both activation and inhibition of transcription elongation, and plays a role in pre-mRNA processing. This complex seems to be important for the stability of the RNA polymerase II elongation machinery on the chromatin template but not for the inherent ability of this machinery to translocate down the gene.</text>
</comment>
<dbReference type="PANTHER" id="PTHR11125">
    <property type="entry name" value="SUPPRESSOR OF TY 5"/>
    <property type="match status" value="1"/>
</dbReference>
<feature type="domain" description="KOW" evidence="8">
    <location>
        <begin position="628"/>
        <end position="655"/>
    </location>
</feature>
<dbReference type="CDD" id="cd09888">
    <property type="entry name" value="NGN_Euk"/>
    <property type="match status" value="1"/>
</dbReference>
<proteinExistence type="predicted"/>
<dbReference type="Pfam" id="PF03439">
    <property type="entry name" value="Spt5-NGN"/>
    <property type="match status" value="1"/>
</dbReference>
<reference evidence="10" key="1">
    <citation type="journal article" date="2013" name="PLoS Genet.">
        <title>The genome of Spraguea lophii and the basis of host-microsporidian interactions.</title>
        <authorList>
            <person name="Campbell S.E."/>
            <person name="Williams T.A."/>
            <person name="Yousuf A."/>
            <person name="Soanes D.M."/>
            <person name="Paszkiewicz K.H."/>
            <person name="Williams B.A.P."/>
        </authorList>
    </citation>
    <scope>NUCLEOTIDE SEQUENCE [LARGE SCALE GENOMIC DNA]</scope>
    <source>
        <strain evidence="10">42_110</strain>
    </source>
</reference>
<accession>S7W938</accession>
<evidence type="ECO:0000256" key="7">
    <source>
        <dbReference type="SAM" id="MobiDB-lite"/>
    </source>
</evidence>
<dbReference type="EMBL" id="ATCN01000275">
    <property type="protein sequence ID" value="EPR79391.1"/>
    <property type="molecule type" value="Genomic_DNA"/>
</dbReference>
<dbReference type="Pfam" id="PF23290">
    <property type="entry name" value="KOW5_SPT5"/>
    <property type="match status" value="1"/>
</dbReference>
<dbReference type="PANTHER" id="PTHR11125:SF7">
    <property type="entry name" value="TRANSCRIPTION ELONGATION FACTOR SPT5"/>
    <property type="match status" value="1"/>
</dbReference>
<dbReference type="GO" id="GO:0006368">
    <property type="term" value="P:transcription elongation by RNA polymerase II"/>
    <property type="evidence" value="ECO:0007669"/>
    <property type="project" value="TreeGrafter"/>
</dbReference>
<dbReference type="InterPro" id="IPR036735">
    <property type="entry name" value="NGN_dom_sf"/>
</dbReference>
<evidence type="ECO:0000313" key="9">
    <source>
        <dbReference type="EMBL" id="EPR79391.1"/>
    </source>
</evidence>
<gene>
    <name evidence="9" type="ORF">SLOPH_1961</name>
</gene>
<keyword evidence="3" id="KW-0539">Nucleus</keyword>
<feature type="domain" description="KOW" evidence="8">
    <location>
        <begin position="330"/>
        <end position="357"/>
    </location>
</feature>
<dbReference type="Proteomes" id="UP000014978">
    <property type="component" value="Unassembled WGS sequence"/>
</dbReference>
<name>S7W938_SPRLO</name>
<dbReference type="VEuPathDB" id="MicrosporidiaDB:SLOPH_1961"/>
<dbReference type="AlphaFoldDB" id="S7W938"/>
<dbReference type="Gene3D" id="3.30.70.940">
    <property type="entry name" value="NusG, N-terminal domain"/>
    <property type="match status" value="1"/>
</dbReference>
<feature type="domain" description="KOW" evidence="8">
    <location>
        <begin position="223"/>
        <end position="250"/>
    </location>
</feature>
<evidence type="ECO:0000256" key="1">
    <source>
        <dbReference type="ARBA" id="ARBA00004123"/>
    </source>
</evidence>
<dbReference type="SMART" id="SM00739">
    <property type="entry name" value="KOW"/>
    <property type="match status" value="4"/>
</dbReference>
<evidence type="ECO:0000256" key="4">
    <source>
        <dbReference type="ARBA" id="ARBA00024691"/>
    </source>
</evidence>
<dbReference type="GO" id="GO:0032784">
    <property type="term" value="P:regulation of DNA-templated transcription elongation"/>
    <property type="evidence" value="ECO:0007669"/>
    <property type="project" value="InterPro"/>
</dbReference>
<dbReference type="InterPro" id="IPR014722">
    <property type="entry name" value="Rib_uL2_dom2"/>
</dbReference>
<dbReference type="GO" id="GO:0032044">
    <property type="term" value="C:DSIF complex"/>
    <property type="evidence" value="ECO:0007669"/>
    <property type="project" value="TreeGrafter"/>
</dbReference>
<dbReference type="InterPro" id="IPR039659">
    <property type="entry name" value="SPT5"/>
</dbReference>
<comment type="subcellular location">
    <subcellularLocation>
        <location evidence="1">Nucleus</location>
    </subcellularLocation>
</comment>
<dbReference type="STRING" id="1358809.S7W938"/>
<evidence type="ECO:0000313" key="10">
    <source>
        <dbReference type="Proteomes" id="UP000014978"/>
    </source>
</evidence>
<dbReference type="InParanoid" id="S7W938"/>
<feature type="region of interest" description="Disordered" evidence="7">
    <location>
        <begin position="519"/>
        <end position="541"/>
    </location>
</feature>
<evidence type="ECO:0000256" key="2">
    <source>
        <dbReference type="ARBA" id="ARBA00023163"/>
    </source>
</evidence>
<sequence>MSSNPSKKQKLKYQYVDIEAEDSEWSSEYSEDVDGISESAYKIDYKKSEWAQFDEIDEYEDGGEMKIKNVDVDESDEGIISGGRYHRLDVDRFNKLDEEEGELDNYVAQSNLLPTPLSPKLWLLRVKVGKEKQIVLKIQAKNSSSKSIVSYGGDSMKKSSSNIYSVLCKDSLPGYVYVEACSKQHVIESISGIGNIKPNRIDVIPLDEMVEVLSNGNERSLEDIQINSFGRIKKGKYKDDICEIIGFVSYNVAKIKIVPRIHGIKKLMHFHINDTENIHEREIIRKKDIIVYKKDVYRNGFLEKDIPLTNILFDDVQPTVKELELFRNKKIYVGEKIRVIKGEYINLEGSIVGVNGDKVKIKTNGDNNYLDVELNGIEKNYAEGDEISFNLNNKQLLGVIVKKINNEVIISYNDFTEEIKLDINEIFNKNVGNIDVTKSLHTASGLEPQRKNIRRNIRNPLFNRKVEIKVGEYKGLVGTIKDVAQYQCKVQLDSNLESVYIDTKHLDIKENTYKPIYKRDKGAQTPGYKTPGYRTPGYATPGYRTPGYATPGYRTPGYTTPGYTTIEDNDRIPEEEIEPITPNTIDGIFNNVLIFHNNQEYTIKDITDTVAILKDGTRIKREDLTYVYPNRYDRVCIMEGERKGFTGLLVKIIEDKGDVRSSEEMVKDVPLKDISKMA</sequence>
<evidence type="ECO:0000256" key="5">
    <source>
        <dbReference type="ARBA" id="ARBA00029865"/>
    </source>
</evidence>
<comment type="caution">
    <text evidence="9">The sequence shown here is derived from an EMBL/GenBank/DDBJ whole genome shotgun (WGS) entry which is preliminary data.</text>
</comment>
<keyword evidence="2" id="KW-0804">Transcription</keyword>
<organism evidence="9 10">
    <name type="scientific">Spraguea lophii (strain 42_110)</name>
    <name type="common">Microsporidian parasite</name>
    <dbReference type="NCBI Taxonomy" id="1358809"/>
    <lineage>
        <taxon>Eukaryota</taxon>
        <taxon>Fungi</taxon>
        <taxon>Fungi incertae sedis</taxon>
        <taxon>Microsporidia</taxon>
        <taxon>Spragueidae</taxon>
        <taxon>Spraguea</taxon>
    </lineage>
</organism>
<evidence type="ECO:0000256" key="3">
    <source>
        <dbReference type="ARBA" id="ARBA00023242"/>
    </source>
</evidence>
<dbReference type="InterPro" id="IPR041978">
    <property type="entry name" value="KOW_Spt5_5"/>
</dbReference>
<evidence type="ECO:0000256" key="6">
    <source>
        <dbReference type="ARBA" id="ARBA00031006"/>
    </source>
</evidence>
<evidence type="ECO:0000259" key="8">
    <source>
        <dbReference type="SMART" id="SM00739"/>
    </source>
</evidence>
<dbReference type="InterPro" id="IPR005100">
    <property type="entry name" value="NGN-domain"/>
</dbReference>
<feature type="domain" description="KOW" evidence="8">
    <location>
        <begin position="459"/>
        <end position="486"/>
    </location>
</feature>
<dbReference type="HOGENOM" id="CLU_034563_0_0_1"/>
<dbReference type="InterPro" id="IPR005824">
    <property type="entry name" value="KOW"/>
</dbReference>